<proteinExistence type="predicted"/>
<evidence type="ECO:0000313" key="2">
    <source>
        <dbReference type="Proteomes" id="UP000559626"/>
    </source>
</evidence>
<evidence type="ECO:0000313" key="1">
    <source>
        <dbReference type="EMBL" id="NML66446.1"/>
    </source>
</evidence>
<organism evidence="1 2">
    <name type="scientific">Hymenobacter polaris</name>
    <dbReference type="NCBI Taxonomy" id="2682546"/>
    <lineage>
        <taxon>Bacteria</taxon>
        <taxon>Pseudomonadati</taxon>
        <taxon>Bacteroidota</taxon>
        <taxon>Cytophagia</taxon>
        <taxon>Cytophagales</taxon>
        <taxon>Hymenobacteraceae</taxon>
        <taxon>Hymenobacter</taxon>
    </lineage>
</organism>
<accession>A0A7Y0AFL0</accession>
<sequence length="133" mass="15519">MTMHLHAFIESFIDKRYKKQWLYDLEHIRLGHNSVKGMDALWRELDDRYCIQLPKGDKRHNIDFVRQAIAPYKLTVCYVSSADEKLNEQTMPIDEALDKIIGSITTTIVSFIPGKVAYFEGHSPGDRYICIRK</sequence>
<keyword evidence="2" id="KW-1185">Reference proteome</keyword>
<dbReference type="EMBL" id="JABBGH010000002">
    <property type="protein sequence ID" value="NML66446.1"/>
    <property type="molecule type" value="Genomic_DNA"/>
</dbReference>
<dbReference type="RefSeq" id="WP_169532087.1">
    <property type="nucleotide sequence ID" value="NZ_JABBGH010000002.1"/>
</dbReference>
<reference evidence="1 2" key="1">
    <citation type="submission" date="2020-04" db="EMBL/GenBank/DDBJ databases">
        <title>Hymenobacter polaris sp. nov., isolated from Arctic soil.</title>
        <authorList>
            <person name="Dahal R.H."/>
        </authorList>
    </citation>
    <scope>NUCLEOTIDE SEQUENCE [LARGE SCALE GENOMIC DNA]</scope>
    <source>
        <strain evidence="1 2">RP-2-7</strain>
    </source>
</reference>
<protein>
    <submittedName>
        <fullName evidence="1">Uncharacterized protein</fullName>
    </submittedName>
</protein>
<gene>
    <name evidence="1" type="ORF">HHL22_14635</name>
</gene>
<dbReference type="AlphaFoldDB" id="A0A7Y0AFL0"/>
<dbReference type="Proteomes" id="UP000559626">
    <property type="component" value="Unassembled WGS sequence"/>
</dbReference>
<name>A0A7Y0AFL0_9BACT</name>
<comment type="caution">
    <text evidence="1">The sequence shown here is derived from an EMBL/GenBank/DDBJ whole genome shotgun (WGS) entry which is preliminary data.</text>
</comment>